<reference evidence="1 2" key="1">
    <citation type="submission" date="2024-09" db="EMBL/GenBank/DDBJ databases">
        <title>Chromosome-scale assembly of Riccia fluitans.</title>
        <authorList>
            <person name="Paukszto L."/>
            <person name="Sawicki J."/>
            <person name="Karawczyk K."/>
            <person name="Piernik-Szablinska J."/>
            <person name="Szczecinska M."/>
            <person name="Mazdziarz M."/>
        </authorList>
    </citation>
    <scope>NUCLEOTIDE SEQUENCE [LARGE SCALE GENOMIC DNA]</scope>
    <source>
        <strain evidence="1">Rf_01</strain>
        <tissue evidence="1">Aerial parts of the thallus</tissue>
    </source>
</reference>
<protein>
    <recommendedName>
        <fullName evidence="3">Ribosomal protein S14</fullName>
    </recommendedName>
</protein>
<sequence length="101" mass="11481">MRETVNVAVAERVENRALTRMASRRRNIPGRAWQGIRGRSGQSRGVQQGTSRTLCPEYFRIGSLPIAYMLIQAEGNKPNSGTDVRRRDLTRAEGLFLYKMK</sequence>
<dbReference type="EMBL" id="JBHFFA010000004">
    <property type="protein sequence ID" value="KAL2629845.1"/>
    <property type="molecule type" value="Genomic_DNA"/>
</dbReference>
<accession>A0ABD1YH34</accession>
<comment type="caution">
    <text evidence="1">The sequence shown here is derived from an EMBL/GenBank/DDBJ whole genome shotgun (WGS) entry which is preliminary data.</text>
</comment>
<evidence type="ECO:0000313" key="2">
    <source>
        <dbReference type="Proteomes" id="UP001605036"/>
    </source>
</evidence>
<name>A0ABD1YH34_9MARC</name>
<evidence type="ECO:0008006" key="3">
    <source>
        <dbReference type="Google" id="ProtNLM"/>
    </source>
</evidence>
<keyword evidence="2" id="KW-1185">Reference proteome</keyword>
<gene>
    <name evidence="1" type="ORF">R1flu_014531</name>
</gene>
<dbReference type="Proteomes" id="UP001605036">
    <property type="component" value="Unassembled WGS sequence"/>
</dbReference>
<proteinExistence type="predicted"/>
<dbReference type="AlphaFoldDB" id="A0ABD1YH34"/>
<evidence type="ECO:0000313" key="1">
    <source>
        <dbReference type="EMBL" id="KAL2629845.1"/>
    </source>
</evidence>
<organism evidence="1 2">
    <name type="scientific">Riccia fluitans</name>
    <dbReference type="NCBI Taxonomy" id="41844"/>
    <lineage>
        <taxon>Eukaryota</taxon>
        <taxon>Viridiplantae</taxon>
        <taxon>Streptophyta</taxon>
        <taxon>Embryophyta</taxon>
        <taxon>Marchantiophyta</taxon>
        <taxon>Marchantiopsida</taxon>
        <taxon>Marchantiidae</taxon>
        <taxon>Marchantiales</taxon>
        <taxon>Ricciaceae</taxon>
        <taxon>Riccia</taxon>
    </lineage>
</organism>